<dbReference type="InterPro" id="IPR052095">
    <property type="entry name" value="UNC-13_domain"/>
</dbReference>
<accession>A0AAN8XA52</accession>
<reference evidence="2 3" key="1">
    <citation type="submission" date="2023-11" db="EMBL/GenBank/DDBJ databases">
        <title>Halocaridina rubra genome assembly.</title>
        <authorList>
            <person name="Smith C."/>
        </authorList>
    </citation>
    <scope>NUCLEOTIDE SEQUENCE [LARGE SCALE GENOMIC DNA]</scope>
    <source>
        <strain evidence="2">EP-1</strain>
        <tissue evidence="2">Whole</tissue>
    </source>
</reference>
<dbReference type="PANTHER" id="PTHR45999">
    <property type="entry name" value="UNC-13-4A, ISOFORM B"/>
    <property type="match status" value="1"/>
</dbReference>
<name>A0AAN8XA52_HALRR</name>
<protein>
    <submittedName>
        <fullName evidence="2">Uncharacterized protein</fullName>
    </submittedName>
</protein>
<comment type="caution">
    <text evidence="2">The sequence shown here is derived from an EMBL/GenBank/DDBJ whole genome shotgun (WGS) entry which is preliminary data.</text>
</comment>
<evidence type="ECO:0000256" key="1">
    <source>
        <dbReference type="ARBA" id="ARBA00022483"/>
    </source>
</evidence>
<dbReference type="AlphaFoldDB" id="A0AAN8XA52"/>
<organism evidence="2 3">
    <name type="scientific">Halocaridina rubra</name>
    <name type="common">Hawaiian red shrimp</name>
    <dbReference type="NCBI Taxonomy" id="373956"/>
    <lineage>
        <taxon>Eukaryota</taxon>
        <taxon>Metazoa</taxon>
        <taxon>Ecdysozoa</taxon>
        <taxon>Arthropoda</taxon>
        <taxon>Crustacea</taxon>
        <taxon>Multicrustacea</taxon>
        <taxon>Malacostraca</taxon>
        <taxon>Eumalacostraca</taxon>
        <taxon>Eucarida</taxon>
        <taxon>Decapoda</taxon>
        <taxon>Pleocyemata</taxon>
        <taxon>Caridea</taxon>
        <taxon>Atyoidea</taxon>
        <taxon>Atyidae</taxon>
        <taxon>Halocaridina</taxon>
    </lineage>
</organism>
<proteinExistence type="predicted"/>
<keyword evidence="3" id="KW-1185">Reference proteome</keyword>
<dbReference type="GO" id="GO:0006887">
    <property type="term" value="P:exocytosis"/>
    <property type="evidence" value="ECO:0007669"/>
    <property type="project" value="UniProtKB-KW"/>
</dbReference>
<sequence>MHVLVIDQLYIFLQTESLYVEVLYTVFHKVGAQQHGDKRDMTEDLLRYAQNAFHIDVQDNMRLQAVAQEEKPPILVLNLVVVEAENLEAKDPN</sequence>
<evidence type="ECO:0000313" key="2">
    <source>
        <dbReference type="EMBL" id="KAK7080656.1"/>
    </source>
</evidence>
<dbReference type="GO" id="GO:0099503">
    <property type="term" value="C:secretory vesicle"/>
    <property type="evidence" value="ECO:0007669"/>
    <property type="project" value="TreeGrafter"/>
</dbReference>
<dbReference type="PANTHER" id="PTHR45999:SF4">
    <property type="entry name" value="UNC-13-4A, ISOFORM B"/>
    <property type="match status" value="1"/>
</dbReference>
<gene>
    <name evidence="2" type="ORF">SK128_011623</name>
</gene>
<evidence type="ECO:0000313" key="3">
    <source>
        <dbReference type="Proteomes" id="UP001381693"/>
    </source>
</evidence>
<feature type="non-terminal residue" evidence="2">
    <location>
        <position position="93"/>
    </location>
</feature>
<dbReference type="Proteomes" id="UP001381693">
    <property type="component" value="Unassembled WGS sequence"/>
</dbReference>
<dbReference type="EMBL" id="JAXCGZ010005831">
    <property type="protein sequence ID" value="KAK7080656.1"/>
    <property type="molecule type" value="Genomic_DNA"/>
</dbReference>
<keyword evidence="1" id="KW-0268">Exocytosis</keyword>